<evidence type="ECO:0000313" key="3">
    <source>
        <dbReference type="EMBL" id="NMO95244.1"/>
    </source>
</evidence>
<gene>
    <name evidence="3" type="ORF">HII30_05505</name>
</gene>
<evidence type="ECO:0000313" key="4">
    <source>
        <dbReference type="Proteomes" id="UP000565468"/>
    </source>
</evidence>
<evidence type="ECO:0000256" key="2">
    <source>
        <dbReference type="SAM" id="SignalP"/>
    </source>
</evidence>
<feature type="compositionally biased region" description="Polar residues" evidence="1">
    <location>
        <begin position="53"/>
        <end position="66"/>
    </location>
</feature>
<protein>
    <submittedName>
        <fullName evidence="3">Sporulation protein</fullName>
    </submittedName>
</protein>
<dbReference type="RefSeq" id="WP_169503989.1">
    <property type="nucleotide sequence ID" value="NZ_JABBPN010000003.1"/>
</dbReference>
<accession>A0A848M6L9</accession>
<organism evidence="3 4">
    <name type="scientific">Paenibacillus lemnae</name>
    <dbReference type="NCBI Taxonomy" id="1330551"/>
    <lineage>
        <taxon>Bacteria</taxon>
        <taxon>Bacillati</taxon>
        <taxon>Bacillota</taxon>
        <taxon>Bacilli</taxon>
        <taxon>Bacillales</taxon>
        <taxon>Paenibacillaceae</taxon>
        <taxon>Paenibacillus</taxon>
    </lineage>
</organism>
<keyword evidence="2" id="KW-0732">Signal</keyword>
<dbReference type="AlphaFoldDB" id="A0A848M6L9"/>
<dbReference type="EMBL" id="JABBPN010000003">
    <property type="protein sequence ID" value="NMO95244.1"/>
    <property type="molecule type" value="Genomic_DNA"/>
</dbReference>
<feature type="signal peptide" evidence="2">
    <location>
        <begin position="1"/>
        <end position="24"/>
    </location>
</feature>
<name>A0A848M6L9_PAELE</name>
<dbReference type="PROSITE" id="PS51257">
    <property type="entry name" value="PROKAR_LIPOPROTEIN"/>
    <property type="match status" value="1"/>
</dbReference>
<feature type="region of interest" description="Disordered" evidence="1">
    <location>
        <begin position="35"/>
        <end position="66"/>
    </location>
</feature>
<dbReference type="InterPro" id="IPR019076">
    <property type="entry name" value="Spore_lipoprot_YhcN/YlaJ-like"/>
</dbReference>
<proteinExistence type="predicted"/>
<sequence>MKKSKAALSLTLSAALIASMAGLAGCGNTNDGNTTKAHNISTKNNGRIGKSHVLNNRNDRSGMQQHDLSNLKYSRVLSNKISKVKGVGNAHVFVSKNNAYVALSLDNQKNTGTSNMNPGNGMDGRTNTMSNRGRIGGMGTNGRSDGLYGASGTGSAGLLRGMSDPRGNLDNNTGLGRSAGYGSYGSSRYNTMGDNSGDNGIMGNNGATIGNRGRYGTLNNNAGTDMNNENSVPSDIREMINSKIQKTVPNCDQVYVSADSGFYDHSAGYANDNTGNVTGTNANRDGNIVGNMTEDLGAFINRIFPLGRGNGIMHNSTNRDGMFNDNNNMLNNNRANR</sequence>
<evidence type="ECO:0000256" key="1">
    <source>
        <dbReference type="SAM" id="MobiDB-lite"/>
    </source>
</evidence>
<dbReference type="Pfam" id="PF09580">
    <property type="entry name" value="Spore_YhcN_YlaJ"/>
    <property type="match status" value="1"/>
</dbReference>
<feature type="compositionally biased region" description="Polar residues" evidence="1">
    <location>
        <begin position="35"/>
        <end position="45"/>
    </location>
</feature>
<comment type="caution">
    <text evidence="3">The sequence shown here is derived from an EMBL/GenBank/DDBJ whole genome shotgun (WGS) entry which is preliminary data.</text>
</comment>
<dbReference type="Proteomes" id="UP000565468">
    <property type="component" value="Unassembled WGS sequence"/>
</dbReference>
<keyword evidence="4" id="KW-1185">Reference proteome</keyword>
<feature type="chain" id="PRO_5039050231" evidence="2">
    <location>
        <begin position="25"/>
        <end position="337"/>
    </location>
</feature>
<reference evidence="3 4" key="1">
    <citation type="submission" date="2020-04" db="EMBL/GenBank/DDBJ databases">
        <title>Paenibacillus algicola sp. nov., a novel marine bacterium producing alginate lyase.</title>
        <authorList>
            <person name="Huang H."/>
        </authorList>
    </citation>
    <scope>NUCLEOTIDE SEQUENCE [LARGE SCALE GENOMIC DNA]</scope>
    <source>
        <strain evidence="3 4">L7-75</strain>
    </source>
</reference>